<dbReference type="Gene3D" id="3.30.470.20">
    <property type="entry name" value="ATP-grasp fold, B domain"/>
    <property type="match status" value="1"/>
</dbReference>
<gene>
    <name evidence="5" type="ORF">CDV36_014802</name>
</gene>
<dbReference type="SUPFAM" id="SSF56059">
    <property type="entry name" value="Glutathione synthetase ATP-binding domain-like"/>
    <property type="match status" value="1"/>
</dbReference>
<dbReference type="STRING" id="2010991.A0A3M2RED4"/>
<dbReference type="InterPro" id="IPR011095">
    <property type="entry name" value="Dala_Dala_lig_C"/>
</dbReference>
<dbReference type="InterPro" id="IPR013815">
    <property type="entry name" value="ATP_grasp_subdomain_1"/>
</dbReference>
<evidence type="ECO:0000256" key="1">
    <source>
        <dbReference type="ARBA" id="ARBA00010871"/>
    </source>
</evidence>
<dbReference type="GO" id="GO:0005524">
    <property type="term" value="F:ATP binding"/>
    <property type="evidence" value="ECO:0007669"/>
    <property type="project" value="UniProtKB-UniRule"/>
</dbReference>
<keyword evidence="3" id="KW-0067">ATP-binding</keyword>
<evidence type="ECO:0000256" key="3">
    <source>
        <dbReference type="PROSITE-ProRule" id="PRU00409"/>
    </source>
</evidence>
<name>A0A3M2RED4_9HYPO</name>
<dbReference type="GO" id="GO:0008716">
    <property type="term" value="F:D-alanine-D-alanine ligase activity"/>
    <property type="evidence" value="ECO:0007669"/>
    <property type="project" value="InterPro"/>
</dbReference>
<reference evidence="5 6" key="1">
    <citation type="submission" date="2017-06" db="EMBL/GenBank/DDBJ databases">
        <title>Comparative genomic analysis of Ambrosia Fusariam Clade fungi.</title>
        <authorList>
            <person name="Stajich J.E."/>
            <person name="Carrillo J."/>
            <person name="Kijimoto T."/>
            <person name="Eskalen A."/>
            <person name="O'Donnell K."/>
            <person name="Kasson M."/>
        </authorList>
    </citation>
    <scope>NUCLEOTIDE SEQUENCE [LARGE SCALE GENOMIC DNA]</scope>
    <source>
        <strain evidence="5">UCR3666</strain>
    </source>
</reference>
<dbReference type="EMBL" id="NKUJ01000494">
    <property type="protein sequence ID" value="RMJ03672.1"/>
    <property type="molecule type" value="Genomic_DNA"/>
</dbReference>
<evidence type="ECO:0000313" key="6">
    <source>
        <dbReference type="Proteomes" id="UP000277212"/>
    </source>
</evidence>
<keyword evidence="6" id="KW-1185">Reference proteome</keyword>
<dbReference type="PANTHER" id="PTHR23132">
    <property type="entry name" value="D-ALANINE--D-ALANINE LIGASE"/>
    <property type="match status" value="1"/>
</dbReference>
<dbReference type="Gene3D" id="3.30.1490.20">
    <property type="entry name" value="ATP-grasp fold, A domain"/>
    <property type="match status" value="1"/>
</dbReference>
<dbReference type="PANTHER" id="PTHR23132:SF23">
    <property type="entry name" value="D-ALANINE--D-ALANINE LIGASE B"/>
    <property type="match status" value="1"/>
</dbReference>
<comment type="similarity">
    <text evidence="1">Belongs to the D-alanine--D-alanine ligase family.</text>
</comment>
<evidence type="ECO:0000313" key="5">
    <source>
        <dbReference type="EMBL" id="RMJ03672.1"/>
    </source>
</evidence>
<proteinExistence type="inferred from homology"/>
<evidence type="ECO:0000259" key="4">
    <source>
        <dbReference type="PROSITE" id="PS50975"/>
    </source>
</evidence>
<keyword evidence="2" id="KW-0436">Ligase</keyword>
<protein>
    <recommendedName>
        <fullName evidence="4">ATP-grasp domain-containing protein</fullName>
    </recommendedName>
</protein>
<sequence>MQALVVPRHVTCRAFLAHHHIRRVVLSATHYAGIRYSSSNAPSRVAVLYQALDPPVINGVRKPKKPGGYQDSGADIAYNLSQCNGVEVVAPTRSPNPTENSDWCFPDTEDGILDAIDKGANYLWSNTIVFASHPLQTSTRLNPYEDSVRVIGQGPLVVDKYDDKQFVNDYLRATGGFTMPRAFTVSSASNMSESTDNISYPVVVKPIRGRGSYGVKVCHDKSELLAHSGELSKNSMAFMVEEFLQGEEATVTVMPPTQEGKGYWSLPVVTRFNHQDGIAPYNGVVAVTANSRVVENGEAGPLYNKLARECERAASILGVTAPIRIDVRRFKDSSDSPFALFDVNMKPNMTGPGRPGREDQASLTLLAANGLGWDYKELLRRILGTSSSFKVLRSLRPVTGLKEV</sequence>
<dbReference type="InterPro" id="IPR011761">
    <property type="entry name" value="ATP-grasp"/>
</dbReference>
<dbReference type="PROSITE" id="PS50975">
    <property type="entry name" value="ATP_GRASP"/>
    <property type="match status" value="1"/>
</dbReference>
<organism evidence="5 6">
    <name type="scientific">Fusarium kuroshium</name>
    <dbReference type="NCBI Taxonomy" id="2010991"/>
    <lineage>
        <taxon>Eukaryota</taxon>
        <taxon>Fungi</taxon>
        <taxon>Dikarya</taxon>
        <taxon>Ascomycota</taxon>
        <taxon>Pezizomycotina</taxon>
        <taxon>Sordariomycetes</taxon>
        <taxon>Hypocreomycetidae</taxon>
        <taxon>Hypocreales</taxon>
        <taxon>Nectriaceae</taxon>
        <taxon>Fusarium</taxon>
        <taxon>Fusarium solani species complex</taxon>
    </lineage>
</organism>
<dbReference type="GO" id="GO:0046872">
    <property type="term" value="F:metal ion binding"/>
    <property type="evidence" value="ECO:0007669"/>
    <property type="project" value="InterPro"/>
</dbReference>
<feature type="domain" description="ATP-grasp" evidence="4">
    <location>
        <begin position="169"/>
        <end position="384"/>
    </location>
</feature>
<evidence type="ECO:0000256" key="2">
    <source>
        <dbReference type="ARBA" id="ARBA00022598"/>
    </source>
</evidence>
<dbReference type="Pfam" id="PF07478">
    <property type="entry name" value="Dala_Dala_lig_C"/>
    <property type="match status" value="1"/>
</dbReference>
<comment type="caution">
    <text evidence="5">The sequence shown here is derived from an EMBL/GenBank/DDBJ whole genome shotgun (WGS) entry which is preliminary data.</text>
</comment>
<keyword evidence="3" id="KW-0547">Nucleotide-binding</keyword>
<dbReference type="OrthoDB" id="422362at2759"/>
<dbReference type="AlphaFoldDB" id="A0A3M2RED4"/>
<accession>A0A3M2RED4</accession>
<dbReference type="Proteomes" id="UP000277212">
    <property type="component" value="Unassembled WGS sequence"/>
</dbReference>